<proteinExistence type="predicted"/>
<evidence type="ECO:0000313" key="2">
    <source>
        <dbReference type="EMBL" id="KAH8027323.1"/>
    </source>
</evidence>
<dbReference type="AlphaFoldDB" id="A0A9J6DYN0"/>
<protein>
    <submittedName>
        <fullName evidence="2">Uncharacterized protein</fullName>
    </submittedName>
</protein>
<name>A0A9J6DYN0_RHIMP</name>
<keyword evidence="3" id="KW-1185">Reference proteome</keyword>
<evidence type="ECO:0000256" key="1">
    <source>
        <dbReference type="SAM" id="MobiDB-lite"/>
    </source>
</evidence>
<dbReference type="VEuPathDB" id="VectorBase:LOC119181540"/>
<sequence length="167" mass="18002">MGRERLSSGRIVATHFRVYSGAARGLLGDSEPQTSDAPGFGRRRAIVSVRYNLWQGAAPVEPSQLPTGTDAEEDSRPTSDCEANTAAEGCANSHQAAGAAGSSTSAAIVAAQVCKTPRGRMAVLEKTLAAENATRAELLKEEHTVRVRLLQEDHDYMMLERVEKRKH</sequence>
<accession>A0A9J6DYN0</accession>
<dbReference type="Proteomes" id="UP000821866">
    <property type="component" value="Chromosome 4"/>
</dbReference>
<dbReference type="EMBL" id="JABSTU010000006">
    <property type="protein sequence ID" value="KAH8027323.1"/>
    <property type="molecule type" value="Genomic_DNA"/>
</dbReference>
<organism evidence="2 3">
    <name type="scientific">Rhipicephalus microplus</name>
    <name type="common">Cattle tick</name>
    <name type="synonym">Boophilus microplus</name>
    <dbReference type="NCBI Taxonomy" id="6941"/>
    <lineage>
        <taxon>Eukaryota</taxon>
        <taxon>Metazoa</taxon>
        <taxon>Ecdysozoa</taxon>
        <taxon>Arthropoda</taxon>
        <taxon>Chelicerata</taxon>
        <taxon>Arachnida</taxon>
        <taxon>Acari</taxon>
        <taxon>Parasitiformes</taxon>
        <taxon>Ixodida</taxon>
        <taxon>Ixodoidea</taxon>
        <taxon>Ixodidae</taxon>
        <taxon>Rhipicephalinae</taxon>
        <taxon>Rhipicephalus</taxon>
        <taxon>Boophilus</taxon>
    </lineage>
</organism>
<comment type="caution">
    <text evidence="2">The sequence shown here is derived from an EMBL/GenBank/DDBJ whole genome shotgun (WGS) entry which is preliminary data.</text>
</comment>
<reference evidence="2" key="2">
    <citation type="submission" date="2021-09" db="EMBL/GenBank/DDBJ databases">
        <authorList>
            <person name="Jia N."/>
            <person name="Wang J."/>
            <person name="Shi W."/>
            <person name="Du L."/>
            <person name="Sun Y."/>
            <person name="Zhan W."/>
            <person name="Jiang J."/>
            <person name="Wang Q."/>
            <person name="Zhang B."/>
            <person name="Ji P."/>
            <person name="Sakyi L.B."/>
            <person name="Cui X."/>
            <person name="Yuan T."/>
            <person name="Jiang B."/>
            <person name="Yang W."/>
            <person name="Lam T.T.-Y."/>
            <person name="Chang Q."/>
            <person name="Ding S."/>
            <person name="Wang X."/>
            <person name="Zhu J."/>
            <person name="Ruan X."/>
            <person name="Zhao L."/>
            <person name="Wei J."/>
            <person name="Que T."/>
            <person name="Du C."/>
            <person name="Cheng J."/>
            <person name="Dai P."/>
            <person name="Han X."/>
            <person name="Huang E."/>
            <person name="Gao Y."/>
            <person name="Liu J."/>
            <person name="Shao H."/>
            <person name="Ye R."/>
            <person name="Li L."/>
            <person name="Wei W."/>
            <person name="Wang X."/>
            <person name="Wang C."/>
            <person name="Huo Q."/>
            <person name="Li W."/>
            <person name="Guo W."/>
            <person name="Chen H."/>
            <person name="Chen S."/>
            <person name="Zhou L."/>
            <person name="Zhou L."/>
            <person name="Ni X."/>
            <person name="Tian J."/>
            <person name="Zhou Y."/>
            <person name="Sheng Y."/>
            <person name="Liu T."/>
            <person name="Pan Y."/>
            <person name="Xia L."/>
            <person name="Li J."/>
            <person name="Zhao F."/>
            <person name="Cao W."/>
        </authorList>
    </citation>
    <scope>NUCLEOTIDE SEQUENCE</scope>
    <source>
        <strain evidence="2">Rmic-2018</strain>
        <tissue evidence="2">Larvae</tissue>
    </source>
</reference>
<gene>
    <name evidence="2" type="ORF">HPB51_004635</name>
</gene>
<feature type="region of interest" description="Disordered" evidence="1">
    <location>
        <begin position="59"/>
        <end position="86"/>
    </location>
</feature>
<evidence type="ECO:0000313" key="3">
    <source>
        <dbReference type="Proteomes" id="UP000821866"/>
    </source>
</evidence>
<reference evidence="2" key="1">
    <citation type="journal article" date="2020" name="Cell">
        <title>Large-Scale Comparative Analyses of Tick Genomes Elucidate Their Genetic Diversity and Vector Capacities.</title>
        <authorList>
            <consortium name="Tick Genome and Microbiome Consortium (TIGMIC)"/>
            <person name="Jia N."/>
            <person name="Wang J."/>
            <person name="Shi W."/>
            <person name="Du L."/>
            <person name="Sun Y."/>
            <person name="Zhan W."/>
            <person name="Jiang J.F."/>
            <person name="Wang Q."/>
            <person name="Zhang B."/>
            <person name="Ji P."/>
            <person name="Bell-Sakyi L."/>
            <person name="Cui X.M."/>
            <person name="Yuan T.T."/>
            <person name="Jiang B.G."/>
            <person name="Yang W.F."/>
            <person name="Lam T.T."/>
            <person name="Chang Q.C."/>
            <person name="Ding S.J."/>
            <person name="Wang X.J."/>
            <person name="Zhu J.G."/>
            <person name="Ruan X.D."/>
            <person name="Zhao L."/>
            <person name="Wei J.T."/>
            <person name="Ye R.Z."/>
            <person name="Que T.C."/>
            <person name="Du C.H."/>
            <person name="Zhou Y.H."/>
            <person name="Cheng J.X."/>
            <person name="Dai P.F."/>
            <person name="Guo W.B."/>
            <person name="Han X.H."/>
            <person name="Huang E.J."/>
            <person name="Li L.F."/>
            <person name="Wei W."/>
            <person name="Gao Y.C."/>
            <person name="Liu J.Z."/>
            <person name="Shao H.Z."/>
            <person name="Wang X."/>
            <person name="Wang C.C."/>
            <person name="Yang T.C."/>
            <person name="Huo Q.B."/>
            <person name="Li W."/>
            <person name="Chen H.Y."/>
            <person name="Chen S.E."/>
            <person name="Zhou L.G."/>
            <person name="Ni X.B."/>
            <person name="Tian J.H."/>
            <person name="Sheng Y."/>
            <person name="Liu T."/>
            <person name="Pan Y.S."/>
            <person name="Xia L.Y."/>
            <person name="Li J."/>
            <person name="Zhao F."/>
            <person name="Cao W.C."/>
        </authorList>
    </citation>
    <scope>NUCLEOTIDE SEQUENCE</scope>
    <source>
        <strain evidence="2">Rmic-2018</strain>
    </source>
</reference>